<accession>H0WZ21</accession>
<keyword evidence="4" id="KW-1185">Reference proteome</keyword>
<dbReference type="AlphaFoldDB" id="H0WZ21"/>
<dbReference type="Pfam" id="PF15556">
    <property type="entry name" value="Zwint"/>
    <property type="match status" value="1"/>
</dbReference>
<dbReference type="GO" id="GO:0007094">
    <property type="term" value="P:mitotic spindle assembly checkpoint signaling"/>
    <property type="evidence" value="ECO:0007669"/>
    <property type="project" value="Ensembl"/>
</dbReference>
<dbReference type="Proteomes" id="UP000005225">
    <property type="component" value="Unassembled WGS sequence"/>
</dbReference>
<dbReference type="GO" id="GO:0000070">
    <property type="term" value="P:mitotic sister chromatid segregation"/>
    <property type="evidence" value="ECO:0007669"/>
    <property type="project" value="Ensembl"/>
</dbReference>
<name>H0WZ21_OTOGA</name>
<dbReference type="GO" id="GO:0016604">
    <property type="term" value="C:nuclear body"/>
    <property type="evidence" value="ECO:0007669"/>
    <property type="project" value="Ensembl"/>
</dbReference>
<dbReference type="InterPro" id="IPR029092">
    <property type="entry name" value="Zwint-1"/>
</dbReference>
<evidence type="ECO:0000313" key="4">
    <source>
        <dbReference type="Proteomes" id="UP000005225"/>
    </source>
</evidence>
<evidence type="ECO:0000313" key="3">
    <source>
        <dbReference type="Ensembl" id="ENSOGAP00000007807.2"/>
    </source>
</evidence>
<evidence type="ECO:0000256" key="1">
    <source>
        <dbReference type="SAM" id="Coils"/>
    </source>
</evidence>
<dbReference type="HOGENOM" id="CLU_089675_0_0_1"/>
<reference evidence="3" key="3">
    <citation type="submission" date="2025-09" db="UniProtKB">
        <authorList>
            <consortium name="Ensembl"/>
        </authorList>
    </citation>
    <scope>IDENTIFICATION</scope>
</reference>
<dbReference type="STRING" id="30611.ENSOGAP00000007807"/>
<dbReference type="PANTHER" id="PTHR31504">
    <property type="entry name" value="ZW10 INTERACTOR ZWINT"/>
    <property type="match status" value="1"/>
</dbReference>
<keyword evidence="1" id="KW-0175">Coiled coil</keyword>
<dbReference type="GO" id="GO:0005829">
    <property type="term" value="C:cytosol"/>
    <property type="evidence" value="ECO:0007669"/>
    <property type="project" value="Ensembl"/>
</dbReference>
<dbReference type="InParanoid" id="H0WZ21"/>
<dbReference type="Ensembl" id="ENSOGAT00000008712.2">
    <property type="protein sequence ID" value="ENSOGAP00000007807.2"/>
    <property type="gene ID" value="ENSOGAG00000008709.2"/>
</dbReference>
<proteinExistence type="predicted"/>
<dbReference type="GO" id="GO:0180019">
    <property type="term" value="C:Knl1/Spc105 complex"/>
    <property type="evidence" value="ECO:0007669"/>
    <property type="project" value="Ensembl"/>
</dbReference>
<dbReference type="EMBL" id="AAQR03019870">
    <property type="status" value="NOT_ANNOTATED_CDS"/>
    <property type="molecule type" value="Genomic_DNA"/>
</dbReference>
<dbReference type="GO" id="GO:0051649">
    <property type="term" value="P:establishment of localization in cell"/>
    <property type="evidence" value="ECO:0007669"/>
    <property type="project" value="Ensembl"/>
</dbReference>
<organism evidence="3 4">
    <name type="scientific">Otolemur garnettii</name>
    <name type="common">Small-eared galago</name>
    <name type="synonym">Garnett's greater bushbaby</name>
    <dbReference type="NCBI Taxonomy" id="30611"/>
    <lineage>
        <taxon>Eukaryota</taxon>
        <taxon>Metazoa</taxon>
        <taxon>Chordata</taxon>
        <taxon>Craniata</taxon>
        <taxon>Vertebrata</taxon>
        <taxon>Euteleostomi</taxon>
        <taxon>Mammalia</taxon>
        <taxon>Eutheria</taxon>
        <taxon>Euarchontoglires</taxon>
        <taxon>Primates</taxon>
        <taxon>Strepsirrhini</taxon>
        <taxon>Lorisiformes</taxon>
        <taxon>Galagidae</taxon>
        <taxon>Otolemur</taxon>
    </lineage>
</organism>
<reference evidence="4" key="1">
    <citation type="submission" date="2011-03" db="EMBL/GenBank/DDBJ databases">
        <title>Version 3 of the genome sequence of Otolemur garnettii (Bushbaby).</title>
        <authorList>
            <consortium name="The Broad Institute Genome Sequencing Platform"/>
            <person name="Di Palma F."/>
            <person name="Johnson J."/>
            <person name="Lander E.S."/>
            <person name="Lindblad-Toh K."/>
            <person name="Jaffe D.B."/>
            <person name="Gnerre S."/>
            <person name="MacCallum I."/>
            <person name="Przybylski D."/>
            <person name="Ribeiro F.J."/>
            <person name="Burton J.N."/>
            <person name="Walker B.J."/>
            <person name="Sharpe T."/>
            <person name="Hall G."/>
        </authorList>
    </citation>
    <scope>NUCLEOTIDE SEQUENCE [LARGE SCALE GENOMIC DNA]</scope>
</reference>
<dbReference type="OMA" id="TEAKEQW"/>
<dbReference type="eggNOG" id="ENOG502S6PG">
    <property type="taxonomic scope" value="Eukaryota"/>
</dbReference>
<evidence type="ECO:0000256" key="2">
    <source>
        <dbReference type="SAM" id="MobiDB-lite"/>
    </source>
</evidence>
<feature type="compositionally biased region" description="Polar residues" evidence="2">
    <location>
        <begin position="241"/>
        <end position="250"/>
    </location>
</feature>
<feature type="coiled-coil region" evidence="1">
    <location>
        <begin position="121"/>
        <end position="205"/>
    </location>
</feature>
<protein>
    <submittedName>
        <fullName evidence="3">ZW10 interacting kinetochore protein</fullName>
    </submittedName>
</protein>
<dbReference type="GeneTree" id="ENSGT00390000017639"/>
<reference evidence="3" key="2">
    <citation type="submission" date="2025-08" db="UniProtKB">
        <authorList>
            <consortium name="Ensembl"/>
        </authorList>
    </citation>
    <scope>IDENTIFICATION</scope>
</reference>
<feature type="region of interest" description="Disordered" evidence="2">
    <location>
        <begin position="226"/>
        <end position="276"/>
    </location>
</feature>
<dbReference type="PANTHER" id="PTHR31504:SF1">
    <property type="entry name" value="ZW10 INTERACTOR"/>
    <property type="match status" value="1"/>
</dbReference>
<dbReference type="FunCoup" id="H0WZ21">
    <property type="interactions" value="998"/>
</dbReference>
<sequence length="276" mass="31428">MEAAGTHTEAAALEVLAEVAGILEHIGLQEESELPAQILAEFMMDSQKKDRLLCSQLQVVDFLQNFLAQENPTQGLDPLASEDLSRQKAIAAKEQWKELKATYRQHVEAIKSVLTQALTREEEVHRKRTQLQEAHEQLKAKKQMAAEKFRAAQKQRQLQQEKHLQHLGEVSTEVKKRQSETQQELERLKKELDILKQQAGREQDKLQKYQTFLQLQCTLQGKPLFPEAEIEAEELPEDKTQLPTQPQEQNTGDREKDCAVSLKVVGRQPAGDVSLP</sequence>